<evidence type="ECO:0000256" key="8">
    <source>
        <dbReference type="SAM" id="MobiDB-lite"/>
    </source>
</evidence>
<comment type="function">
    <text evidence="1">Needed for flagellar regrowth and assembly.</text>
</comment>
<keyword evidence="10" id="KW-0966">Cell projection</keyword>
<dbReference type="InterPro" id="IPR018035">
    <property type="entry name" value="Flagellar_FliH/T3SS_HrpE"/>
</dbReference>
<dbReference type="Gene3D" id="3.30.2320.30">
    <property type="entry name" value="ATP synthase, E subunit, C-terminal"/>
    <property type="match status" value="1"/>
</dbReference>
<dbReference type="OrthoDB" id="9786263at2"/>
<gene>
    <name evidence="10" type="ordered locus">Thein_1814</name>
</gene>
<keyword evidence="5" id="KW-1005">Bacterial flagellum biogenesis</keyword>
<evidence type="ECO:0000256" key="5">
    <source>
        <dbReference type="ARBA" id="ARBA00022795"/>
    </source>
</evidence>
<feature type="region of interest" description="Disordered" evidence="8">
    <location>
        <begin position="50"/>
        <end position="80"/>
    </location>
</feature>
<evidence type="ECO:0000256" key="7">
    <source>
        <dbReference type="ARBA" id="ARBA00023225"/>
    </source>
</evidence>
<evidence type="ECO:0000256" key="1">
    <source>
        <dbReference type="ARBA" id="ARBA00003041"/>
    </source>
</evidence>
<dbReference type="KEGG" id="tid:Thein_1814"/>
<evidence type="ECO:0000313" key="10">
    <source>
        <dbReference type="EMBL" id="AEH45669.1"/>
    </source>
</evidence>
<evidence type="ECO:0000256" key="4">
    <source>
        <dbReference type="ARBA" id="ARBA00022448"/>
    </source>
</evidence>
<proteinExistence type="inferred from homology"/>
<keyword evidence="4" id="KW-0813">Transport</keyword>
<dbReference type="Pfam" id="PF02108">
    <property type="entry name" value="FliH"/>
    <property type="match status" value="1"/>
</dbReference>
<dbReference type="GO" id="GO:0005829">
    <property type="term" value="C:cytosol"/>
    <property type="evidence" value="ECO:0007669"/>
    <property type="project" value="TreeGrafter"/>
</dbReference>
<dbReference type="Proteomes" id="UP000006793">
    <property type="component" value="Chromosome"/>
</dbReference>
<sequence length="280" mass="32039">MNLSKIIKGEKVKVFNFFVPEGSEENFNSFSELLPEEAWQEIEKRRQVEQEIQEENKEENVETRVKSSSEENENLKHQDLDEKLNTEVESFDISQLSVDELLQHPEISKRIALLEQEAYEKGFAQGQRDGAALGKKQYETLTNRLSALVTSLEKAIEEHVLSFEPQLVSIVKTIVYAIIQQEVSTNPKIIQTSLKEALSHVVDQTRVRIHLNPDDMEFIEDIMGAVREELSRLKDFEIIPDTNIGRGGCILETDFGLIDATLERRFKEIFAGLSDESARS</sequence>
<dbReference type="GO" id="GO:0015031">
    <property type="term" value="P:protein transport"/>
    <property type="evidence" value="ECO:0007669"/>
    <property type="project" value="UniProtKB-KW"/>
</dbReference>
<name>F8ABX7_THEID</name>
<keyword evidence="10" id="KW-0969">Cilium</keyword>
<accession>F8ABX7</accession>
<dbReference type="PANTHER" id="PTHR34982">
    <property type="entry name" value="YOP PROTEINS TRANSLOCATION PROTEIN L"/>
    <property type="match status" value="1"/>
</dbReference>
<feature type="domain" description="Flagellar assembly protein FliH/Type III secretion system HrpE" evidence="9">
    <location>
        <begin position="142"/>
        <end position="269"/>
    </location>
</feature>
<reference evidence="11" key="1">
    <citation type="submission" date="2011-04" db="EMBL/GenBank/DDBJ databases">
        <title>The complete genome of Thermodesulfatator indicus DSM 15286.</title>
        <authorList>
            <person name="Lucas S."/>
            <person name="Copeland A."/>
            <person name="Lapidus A."/>
            <person name="Bruce D."/>
            <person name="Goodwin L."/>
            <person name="Pitluck S."/>
            <person name="Peters L."/>
            <person name="Kyrpides N."/>
            <person name="Mavromatis K."/>
            <person name="Pagani I."/>
            <person name="Ivanova N."/>
            <person name="Saunders L."/>
            <person name="Detter J.C."/>
            <person name="Tapia R."/>
            <person name="Han C."/>
            <person name="Land M."/>
            <person name="Hauser L."/>
            <person name="Markowitz V."/>
            <person name="Cheng J.-F."/>
            <person name="Hugenholtz P."/>
            <person name="Woyke T."/>
            <person name="Wu D."/>
            <person name="Spring S."/>
            <person name="Schroeder M."/>
            <person name="Brambilla E."/>
            <person name="Klenk H.-P."/>
            <person name="Eisen J.A."/>
        </authorList>
    </citation>
    <scope>NUCLEOTIDE SEQUENCE [LARGE SCALE GENOMIC DNA]</scope>
    <source>
        <strain evidence="11">DSM 15286 / JCM 11887 / CIR29812</strain>
    </source>
</reference>
<dbReference type="GO" id="GO:0044781">
    <property type="term" value="P:bacterial-type flagellum organization"/>
    <property type="evidence" value="ECO:0007669"/>
    <property type="project" value="UniProtKB-KW"/>
</dbReference>
<evidence type="ECO:0000259" key="9">
    <source>
        <dbReference type="Pfam" id="PF02108"/>
    </source>
</evidence>
<comment type="similarity">
    <text evidence="2">Belongs to the FliH family.</text>
</comment>
<dbReference type="EMBL" id="CP002683">
    <property type="protein sequence ID" value="AEH45669.1"/>
    <property type="molecule type" value="Genomic_DNA"/>
</dbReference>
<dbReference type="InterPro" id="IPR051472">
    <property type="entry name" value="T3SS_Stator/FliH"/>
</dbReference>
<dbReference type="InterPro" id="IPR038495">
    <property type="entry name" value="ATPase_E_C"/>
</dbReference>
<keyword evidence="10" id="KW-0282">Flagellum</keyword>
<reference evidence="10 11" key="2">
    <citation type="journal article" date="2012" name="Stand. Genomic Sci.">
        <title>Complete genome sequence of the thermophilic sulfate-reducing ocean bacterium Thermodesulfatator indicus type strain (CIR29812(T)).</title>
        <authorList>
            <person name="Anderson I."/>
            <person name="Saunders E."/>
            <person name="Lapidus A."/>
            <person name="Nolan M."/>
            <person name="Lucas S."/>
            <person name="Tice H."/>
            <person name="Del Rio T.G."/>
            <person name="Cheng J.F."/>
            <person name="Han C."/>
            <person name="Tapia R."/>
            <person name="Goodwin L.A."/>
            <person name="Pitluck S."/>
            <person name="Liolios K."/>
            <person name="Mavromatis K."/>
            <person name="Pagani I."/>
            <person name="Ivanova N."/>
            <person name="Mikhailova N."/>
            <person name="Pati A."/>
            <person name="Chen A."/>
            <person name="Palaniappan K."/>
            <person name="Land M."/>
            <person name="Hauser L."/>
            <person name="Jeffries C.D."/>
            <person name="Chang Y.J."/>
            <person name="Brambilla E.M."/>
            <person name="Rohde M."/>
            <person name="Spring S."/>
            <person name="Goker M."/>
            <person name="Detter J.C."/>
            <person name="Woyke T."/>
            <person name="Bristow J."/>
            <person name="Eisen J.A."/>
            <person name="Markowitz V."/>
            <person name="Hugenholtz P."/>
            <person name="Kyrpides N.C."/>
            <person name="Klenk H.P."/>
        </authorList>
    </citation>
    <scope>NUCLEOTIDE SEQUENCE [LARGE SCALE GENOMIC DNA]</scope>
    <source>
        <strain evidence="11">DSM 15286 / JCM 11887 / CIR29812</strain>
    </source>
</reference>
<dbReference type="STRING" id="667014.Thein_1814"/>
<evidence type="ECO:0000256" key="3">
    <source>
        <dbReference type="ARBA" id="ARBA00016507"/>
    </source>
</evidence>
<dbReference type="AlphaFoldDB" id="F8ABX7"/>
<dbReference type="eggNOG" id="COG1317">
    <property type="taxonomic scope" value="Bacteria"/>
</dbReference>
<dbReference type="InParanoid" id="F8ABX7"/>
<evidence type="ECO:0000256" key="2">
    <source>
        <dbReference type="ARBA" id="ARBA00006602"/>
    </source>
</evidence>
<keyword evidence="6" id="KW-0653">Protein transport</keyword>
<organism evidence="10 11">
    <name type="scientific">Thermodesulfatator indicus (strain DSM 15286 / JCM 11887 / CIR29812)</name>
    <dbReference type="NCBI Taxonomy" id="667014"/>
    <lineage>
        <taxon>Bacteria</taxon>
        <taxon>Pseudomonadati</taxon>
        <taxon>Thermodesulfobacteriota</taxon>
        <taxon>Thermodesulfobacteria</taxon>
        <taxon>Thermodesulfobacteriales</taxon>
        <taxon>Thermodesulfatatoraceae</taxon>
        <taxon>Thermodesulfatator</taxon>
    </lineage>
</organism>
<keyword evidence="7" id="KW-1006">Bacterial flagellum protein export</keyword>
<keyword evidence="11" id="KW-1185">Reference proteome</keyword>
<protein>
    <recommendedName>
        <fullName evidence="3">Flagellar assembly protein FliH</fullName>
    </recommendedName>
</protein>
<dbReference type="SUPFAM" id="SSF160527">
    <property type="entry name" value="V-type ATPase subunit E-like"/>
    <property type="match status" value="1"/>
</dbReference>
<evidence type="ECO:0000256" key="6">
    <source>
        <dbReference type="ARBA" id="ARBA00022927"/>
    </source>
</evidence>
<evidence type="ECO:0000313" key="11">
    <source>
        <dbReference type="Proteomes" id="UP000006793"/>
    </source>
</evidence>
<dbReference type="PANTHER" id="PTHR34982:SF1">
    <property type="entry name" value="FLAGELLAR ASSEMBLY PROTEIN FLIH"/>
    <property type="match status" value="1"/>
</dbReference>
<dbReference type="PaxDb" id="667014-Thein_1814"/>
<dbReference type="HOGENOM" id="CLU_993698_0_0_0"/>